<dbReference type="EMBL" id="CALNXK010000011">
    <property type="protein sequence ID" value="CAH3043409.1"/>
    <property type="molecule type" value="Genomic_DNA"/>
</dbReference>
<dbReference type="InterPro" id="IPR001506">
    <property type="entry name" value="Peptidase_M12A"/>
</dbReference>
<keyword evidence="11" id="KW-1185">Reference proteome</keyword>
<sequence>MWYLFLILAISSTLGIPVNEDESGKRGKRYRKFEGDMMLTEAQIRAAENGLDPTNQGRARGLTRRGQWPGGVVPYTIHSSAKNKFLNKLGIKGLTERAIYSAMKEWKEKTCIRFVPRTTQKNYVEFFKGDGCWSHVGCLKNGKQRISIGSFCWFHGIVVHEIGHALGFWHEQSRPDRDNYVEIVWKNIKKEKKHNFKKYGHGSIDSLGVPYDYGSIMHYGKRAFAKWPWQTTIRPKKKGVSIGQRKRLSPLDVKQMNLYYNCKK</sequence>
<gene>
    <name evidence="10" type="ORF">PLOB_00002897</name>
</gene>
<dbReference type="Proteomes" id="UP001159405">
    <property type="component" value="Unassembled WGS sequence"/>
</dbReference>
<reference evidence="10 11" key="1">
    <citation type="submission" date="2022-05" db="EMBL/GenBank/DDBJ databases">
        <authorList>
            <consortium name="Genoscope - CEA"/>
            <person name="William W."/>
        </authorList>
    </citation>
    <scope>NUCLEOTIDE SEQUENCE [LARGE SCALE GENOMIC DNA]</scope>
</reference>
<feature type="chain" id="PRO_5045076067" description="Metalloendopeptidase" evidence="8">
    <location>
        <begin position="16"/>
        <end position="264"/>
    </location>
</feature>
<dbReference type="PRINTS" id="PR00480">
    <property type="entry name" value="ASTACIN"/>
</dbReference>
<dbReference type="PROSITE" id="PS51864">
    <property type="entry name" value="ASTACIN"/>
    <property type="match status" value="1"/>
</dbReference>
<dbReference type="SMART" id="SM00235">
    <property type="entry name" value="ZnMc"/>
    <property type="match status" value="1"/>
</dbReference>
<keyword evidence="4 6" id="KW-0862">Zinc</keyword>
<comment type="cofactor">
    <cofactor evidence="6 7">
        <name>Zn(2+)</name>
        <dbReference type="ChEBI" id="CHEBI:29105"/>
    </cofactor>
    <text evidence="6 7">Binds 1 zinc ion per subunit.</text>
</comment>
<evidence type="ECO:0000313" key="10">
    <source>
        <dbReference type="EMBL" id="CAH3043409.1"/>
    </source>
</evidence>
<feature type="binding site" evidence="6">
    <location>
        <position position="170"/>
    </location>
    <ligand>
        <name>Zn(2+)</name>
        <dbReference type="ChEBI" id="CHEBI:29105"/>
        <note>catalytic</note>
    </ligand>
</feature>
<evidence type="ECO:0000256" key="3">
    <source>
        <dbReference type="ARBA" id="ARBA00022801"/>
    </source>
</evidence>
<evidence type="ECO:0000256" key="8">
    <source>
        <dbReference type="SAM" id="SignalP"/>
    </source>
</evidence>
<dbReference type="PANTHER" id="PTHR10127">
    <property type="entry name" value="DISCOIDIN, CUB, EGF, LAMININ , AND ZINC METALLOPROTEASE DOMAIN CONTAINING"/>
    <property type="match status" value="1"/>
</dbReference>
<evidence type="ECO:0000259" key="9">
    <source>
        <dbReference type="PROSITE" id="PS51864"/>
    </source>
</evidence>
<feature type="signal peptide" evidence="8">
    <location>
        <begin position="1"/>
        <end position="15"/>
    </location>
</feature>
<evidence type="ECO:0000256" key="1">
    <source>
        <dbReference type="ARBA" id="ARBA00022670"/>
    </source>
</evidence>
<evidence type="ECO:0000256" key="2">
    <source>
        <dbReference type="ARBA" id="ARBA00022723"/>
    </source>
</evidence>
<dbReference type="InterPro" id="IPR006026">
    <property type="entry name" value="Peptidase_Metallo"/>
</dbReference>
<dbReference type="PANTHER" id="PTHR10127:SF780">
    <property type="entry name" value="METALLOENDOPEPTIDASE"/>
    <property type="match status" value="1"/>
</dbReference>
<keyword evidence="2 6" id="KW-0479">Metal-binding</keyword>
<name>A0ABN8N9C1_9CNID</name>
<comment type="caution">
    <text evidence="10">The sequence shown here is derived from an EMBL/GenBank/DDBJ whole genome shotgun (WGS) entry which is preliminary data.</text>
</comment>
<dbReference type="InterPro" id="IPR024079">
    <property type="entry name" value="MetalloPept_cat_dom_sf"/>
</dbReference>
<feature type="active site" evidence="6">
    <location>
        <position position="161"/>
    </location>
</feature>
<dbReference type="SUPFAM" id="SSF55486">
    <property type="entry name" value="Metalloproteases ('zincins'), catalytic domain"/>
    <property type="match status" value="1"/>
</dbReference>
<dbReference type="InterPro" id="IPR034035">
    <property type="entry name" value="Astacin-like_dom"/>
</dbReference>
<dbReference type="CDD" id="cd04280">
    <property type="entry name" value="ZnMc_astacin_like"/>
    <property type="match status" value="1"/>
</dbReference>
<protein>
    <recommendedName>
        <fullName evidence="7">Metalloendopeptidase</fullName>
        <ecNumber evidence="7">3.4.24.-</ecNumber>
    </recommendedName>
</protein>
<dbReference type="Pfam" id="PF01400">
    <property type="entry name" value="Astacin"/>
    <property type="match status" value="1"/>
</dbReference>
<keyword evidence="1 6" id="KW-0645">Protease</keyword>
<feature type="binding site" evidence="6">
    <location>
        <position position="164"/>
    </location>
    <ligand>
        <name>Zn(2+)</name>
        <dbReference type="ChEBI" id="CHEBI:29105"/>
        <note>catalytic</note>
    </ligand>
</feature>
<evidence type="ECO:0000256" key="5">
    <source>
        <dbReference type="ARBA" id="ARBA00023049"/>
    </source>
</evidence>
<keyword evidence="5 6" id="KW-0482">Metalloprotease</keyword>
<keyword evidence="8" id="KW-0732">Signal</keyword>
<dbReference type="Gene3D" id="3.40.390.10">
    <property type="entry name" value="Collagenase (Catalytic Domain)"/>
    <property type="match status" value="1"/>
</dbReference>
<accession>A0ABN8N9C1</accession>
<keyword evidence="3 6" id="KW-0378">Hydrolase</keyword>
<comment type="caution">
    <text evidence="6">Lacks conserved residue(s) required for the propagation of feature annotation.</text>
</comment>
<evidence type="ECO:0000256" key="6">
    <source>
        <dbReference type="PROSITE-ProRule" id="PRU01211"/>
    </source>
</evidence>
<organism evidence="10 11">
    <name type="scientific">Porites lobata</name>
    <dbReference type="NCBI Taxonomy" id="104759"/>
    <lineage>
        <taxon>Eukaryota</taxon>
        <taxon>Metazoa</taxon>
        <taxon>Cnidaria</taxon>
        <taxon>Anthozoa</taxon>
        <taxon>Hexacorallia</taxon>
        <taxon>Scleractinia</taxon>
        <taxon>Fungiina</taxon>
        <taxon>Poritidae</taxon>
        <taxon>Porites</taxon>
    </lineage>
</organism>
<evidence type="ECO:0000256" key="7">
    <source>
        <dbReference type="RuleBase" id="RU361183"/>
    </source>
</evidence>
<dbReference type="EC" id="3.4.24.-" evidence="7"/>
<evidence type="ECO:0000313" key="11">
    <source>
        <dbReference type="Proteomes" id="UP001159405"/>
    </source>
</evidence>
<proteinExistence type="predicted"/>
<evidence type="ECO:0000256" key="4">
    <source>
        <dbReference type="ARBA" id="ARBA00022833"/>
    </source>
</evidence>
<feature type="binding site" evidence="6">
    <location>
        <position position="160"/>
    </location>
    <ligand>
        <name>Zn(2+)</name>
        <dbReference type="ChEBI" id="CHEBI:29105"/>
        <note>catalytic</note>
    </ligand>
</feature>
<feature type="domain" description="Peptidase M12A" evidence="9">
    <location>
        <begin position="60"/>
        <end position="263"/>
    </location>
</feature>